<sequence length="196" mass="22321">MLDLWKELGERLNPNPRVSVFLLNRVTDLPTVTGKAEELFHNEQEAESQSDSSFPSDSEEKIELNAMNSSIPSDSESFNGSNLSESFELDQNSTRILGFYESLESESHNDEEDDDDDDDDDEDGLIEINFPSSHFSDLIKENEEKLESKFPDFLREDMFKQEGLMELLEEINEDESLIEIDISMGFSGDQCVVLSD</sequence>
<protein>
    <submittedName>
        <fullName evidence="2">Nonsense-mediated mRNA decay protein 2-like</fullName>
    </submittedName>
</protein>
<gene>
    <name evidence="2" type="ORF">G2W53_029934</name>
</gene>
<feature type="compositionally biased region" description="Polar residues" evidence="1">
    <location>
        <begin position="66"/>
        <end position="85"/>
    </location>
</feature>
<dbReference type="EMBL" id="JAAIUW010000009">
    <property type="protein sequence ID" value="KAF7815965.1"/>
    <property type="molecule type" value="Genomic_DNA"/>
</dbReference>
<dbReference type="OrthoDB" id="784738at2759"/>
<reference evidence="2" key="1">
    <citation type="submission" date="2020-09" db="EMBL/GenBank/DDBJ databases">
        <title>Genome-Enabled Discovery of Anthraquinone Biosynthesis in Senna tora.</title>
        <authorList>
            <person name="Kang S.-H."/>
            <person name="Pandey R.P."/>
            <person name="Lee C.-M."/>
            <person name="Sim J.-S."/>
            <person name="Jeong J.-T."/>
            <person name="Choi B.-S."/>
            <person name="Jung M."/>
            <person name="Ginzburg D."/>
            <person name="Zhao K."/>
            <person name="Won S.Y."/>
            <person name="Oh T.-J."/>
            <person name="Yu Y."/>
            <person name="Kim N.-H."/>
            <person name="Lee O.R."/>
            <person name="Lee T.-H."/>
            <person name="Bashyal P."/>
            <person name="Kim T.-S."/>
            <person name="Lee W.-H."/>
            <person name="Kawkins C."/>
            <person name="Kim C.-K."/>
            <person name="Kim J.S."/>
            <person name="Ahn B.O."/>
            <person name="Rhee S.Y."/>
            <person name="Sohng J.K."/>
        </authorList>
    </citation>
    <scope>NUCLEOTIDE SEQUENCE</scope>
    <source>
        <tissue evidence="2">Leaf</tissue>
    </source>
</reference>
<feature type="region of interest" description="Disordered" evidence="1">
    <location>
        <begin position="41"/>
        <end position="85"/>
    </location>
</feature>
<evidence type="ECO:0000256" key="1">
    <source>
        <dbReference type="SAM" id="MobiDB-lite"/>
    </source>
</evidence>
<evidence type="ECO:0000313" key="3">
    <source>
        <dbReference type="Proteomes" id="UP000634136"/>
    </source>
</evidence>
<feature type="compositionally biased region" description="Acidic residues" evidence="1">
    <location>
        <begin position="109"/>
        <end position="124"/>
    </location>
</feature>
<name>A0A834T5T1_9FABA</name>
<feature type="compositionally biased region" description="Low complexity" evidence="1">
    <location>
        <begin position="47"/>
        <end position="56"/>
    </location>
</feature>
<dbReference type="PANTHER" id="PTHR35708">
    <property type="entry name" value="GB|AAD25831.1"/>
    <property type="match status" value="1"/>
</dbReference>
<dbReference type="AlphaFoldDB" id="A0A834T5T1"/>
<dbReference type="PANTHER" id="PTHR35708:SF5">
    <property type="entry name" value="PROTEIN, PUTATIVE-RELATED"/>
    <property type="match status" value="1"/>
</dbReference>
<proteinExistence type="predicted"/>
<organism evidence="2 3">
    <name type="scientific">Senna tora</name>
    <dbReference type="NCBI Taxonomy" id="362788"/>
    <lineage>
        <taxon>Eukaryota</taxon>
        <taxon>Viridiplantae</taxon>
        <taxon>Streptophyta</taxon>
        <taxon>Embryophyta</taxon>
        <taxon>Tracheophyta</taxon>
        <taxon>Spermatophyta</taxon>
        <taxon>Magnoliopsida</taxon>
        <taxon>eudicotyledons</taxon>
        <taxon>Gunneridae</taxon>
        <taxon>Pentapetalae</taxon>
        <taxon>rosids</taxon>
        <taxon>fabids</taxon>
        <taxon>Fabales</taxon>
        <taxon>Fabaceae</taxon>
        <taxon>Caesalpinioideae</taxon>
        <taxon>Cassia clade</taxon>
        <taxon>Senna</taxon>
    </lineage>
</organism>
<keyword evidence="3" id="KW-1185">Reference proteome</keyword>
<comment type="caution">
    <text evidence="2">The sequence shown here is derived from an EMBL/GenBank/DDBJ whole genome shotgun (WGS) entry which is preliminary data.</text>
</comment>
<evidence type="ECO:0000313" key="2">
    <source>
        <dbReference type="EMBL" id="KAF7815965.1"/>
    </source>
</evidence>
<feature type="region of interest" description="Disordered" evidence="1">
    <location>
        <begin position="103"/>
        <end position="124"/>
    </location>
</feature>
<dbReference type="Proteomes" id="UP000634136">
    <property type="component" value="Unassembled WGS sequence"/>
</dbReference>
<accession>A0A834T5T1</accession>